<proteinExistence type="predicted"/>
<accession>W7Y512</accession>
<name>W7Y512_9BACT</name>
<evidence type="ECO:0000256" key="1">
    <source>
        <dbReference type="SAM" id="MobiDB-lite"/>
    </source>
</evidence>
<sequence>MPEKKLKFVKNAQNGSSAPRNPDDVLDFVMSVKMAIKEGFSETRHSTSYGELKKSNEVTSFEAILRRNRFSNAFSGL</sequence>
<feature type="region of interest" description="Disordered" evidence="1">
    <location>
        <begin position="1"/>
        <end position="21"/>
    </location>
</feature>
<reference evidence="2 3" key="1">
    <citation type="journal article" date="2014" name="Genome Announc.">
        <title>Draft Genome Sequence of Cytophaga fermentans JCM 21142T, a Facultative Anaerobe Isolated from Marine Mud.</title>
        <authorList>
            <person name="Starns D."/>
            <person name="Oshima K."/>
            <person name="Suda W."/>
            <person name="Iino T."/>
            <person name="Yuki M."/>
            <person name="Inoue J."/>
            <person name="Kitamura K."/>
            <person name="Iida T."/>
            <person name="Darby A."/>
            <person name="Hattori M."/>
            <person name="Ohkuma M."/>
        </authorList>
    </citation>
    <scope>NUCLEOTIDE SEQUENCE [LARGE SCALE GENOMIC DNA]</scope>
    <source>
        <strain evidence="2 3">JCM 21142</strain>
    </source>
</reference>
<dbReference type="EMBL" id="BAMD01000236">
    <property type="protein sequence ID" value="GAF06030.1"/>
    <property type="molecule type" value="Genomic_DNA"/>
</dbReference>
<keyword evidence="3" id="KW-1185">Reference proteome</keyword>
<dbReference type="AlphaFoldDB" id="W7Y512"/>
<evidence type="ECO:0000313" key="2">
    <source>
        <dbReference type="EMBL" id="GAF06030.1"/>
    </source>
</evidence>
<comment type="caution">
    <text evidence="2">The sequence shown here is derived from an EMBL/GenBank/DDBJ whole genome shotgun (WGS) entry which is preliminary data.</text>
</comment>
<gene>
    <name evidence="2" type="ORF">JCM21142_134798</name>
</gene>
<protein>
    <submittedName>
        <fullName evidence="2">Uncharacterized protein</fullName>
    </submittedName>
</protein>
<dbReference type="RefSeq" id="WP_044214620.1">
    <property type="nucleotide sequence ID" value="NZ_BAMD01000236.1"/>
</dbReference>
<evidence type="ECO:0000313" key="3">
    <source>
        <dbReference type="Proteomes" id="UP000019402"/>
    </source>
</evidence>
<dbReference type="Proteomes" id="UP000019402">
    <property type="component" value="Unassembled WGS sequence"/>
</dbReference>
<organism evidence="2 3">
    <name type="scientific">Saccharicrinis fermentans DSM 9555 = JCM 21142</name>
    <dbReference type="NCBI Taxonomy" id="869213"/>
    <lineage>
        <taxon>Bacteria</taxon>
        <taxon>Pseudomonadati</taxon>
        <taxon>Bacteroidota</taxon>
        <taxon>Bacteroidia</taxon>
        <taxon>Marinilabiliales</taxon>
        <taxon>Marinilabiliaceae</taxon>
        <taxon>Saccharicrinis</taxon>
    </lineage>
</organism>